<evidence type="ECO:0000256" key="2">
    <source>
        <dbReference type="ARBA" id="ARBA00022692"/>
    </source>
</evidence>
<comment type="subcellular location">
    <subcellularLocation>
        <location evidence="9">Lysosome membrane</location>
        <topology evidence="9">Single-pass type I membrane protein</topology>
        <orientation evidence="9">Lumenal side</orientation>
    </subcellularLocation>
</comment>
<dbReference type="AlphaFoldDB" id="A0A0R3WG08"/>
<organism evidence="13">
    <name type="scientific">Taenia asiatica</name>
    <name type="common">Asian tapeworm</name>
    <dbReference type="NCBI Taxonomy" id="60517"/>
    <lineage>
        <taxon>Eukaryota</taxon>
        <taxon>Metazoa</taxon>
        <taxon>Spiralia</taxon>
        <taxon>Lophotrochozoa</taxon>
        <taxon>Platyhelminthes</taxon>
        <taxon>Cestoda</taxon>
        <taxon>Eucestoda</taxon>
        <taxon>Cyclophyllidea</taxon>
        <taxon>Taeniidae</taxon>
        <taxon>Taenia</taxon>
    </lineage>
</organism>
<reference evidence="11 12" key="2">
    <citation type="submission" date="2018-11" db="EMBL/GenBank/DDBJ databases">
        <authorList>
            <consortium name="Pathogen Informatics"/>
        </authorList>
    </citation>
    <scope>NUCLEOTIDE SEQUENCE [LARGE SCALE GENOMIC DNA]</scope>
</reference>
<dbReference type="PANTHER" id="PTHR31981:SF1">
    <property type="entry name" value="GLYCOSYLATED LYSOSOMAL MEMBRANE PROTEIN"/>
    <property type="match status" value="1"/>
</dbReference>
<evidence type="ECO:0000256" key="5">
    <source>
        <dbReference type="ARBA" id="ARBA00023136"/>
    </source>
</evidence>
<keyword evidence="12" id="KW-1185">Reference proteome</keyword>
<evidence type="ECO:0000256" key="4">
    <source>
        <dbReference type="ARBA" id="ARBA00022989"/>
    </source>
</evidence>
<dbReference type="STRING" id="60517.A0A0R3WG08"/>
<dbReference type="Pfam" id="PF15065">
    <property type="entry name" value="NCU-G1"/>
    <property type="match status" value="1"/>
</dbReference>
<reference evidence="13" key="1">
    <citation type="submission" date="2017-02" db="UniProtKB">
        <authorList>
            <consortium name="WormBaseParasite"/>
        </authorList>
    </citation>
    <scope>IDENTIFICATION</scope>
</reference>
<evidence type="ECO:0000256" key="9">
    <source>
        <dbReference type="ARBA" id="ARBA00024189"/>
    </source>
</evidence>
<keyword evidence="4" id="KW-1133">Transmembrane helix</keyword>
<comment type="similarity">
    <text evidence="1">Belongs to the GLMP family.</text>
</comment>
<keyword evidence="3" id="KW-0732">Signal</keyword>
<evidence type="ECO:0000256" key="6">
    <source>
        <dbReference type="ARBA" id="ARBA00023180"/>
    </source>
</evidence>
<sequence length="270" mass="29891">MSTPWRLELSASLNPGCNGCSNISVISVVYRGHDSSAHFVVSITRDNSVPSVFLARSDVNSSVQFNWSAIFADDKSIQSVVLTNGSFYGLLFPNLYQYEDRGDVADISRATGQVAKYPLDQCFWFLSHWDPVPDAITGLLSLALRCNDSRPSVIFANKGFIELQFTFSERDRFADCAPHTLLLGGLAVRVKVTLQRLALRWKNTRWALNLVIAANLSLPDAVAFNNYTSTSIDDEPSPGAFKVGACLLTLEVEVFHYTFVHHQLGGFFVV</sequence>
<dbReference type="WBParaSite" id="TASK_0000980101-mRNA-1">
    <property type="protein sequence ID" value="TASK_0000980101-mRNA-1"/>
    <property type="gene ID" value="TASK_0000980101"/>
</dbReference>
<proteinExistence type="inferred from homology"/>
<evidence type="ECO:0000256" key="1">
    <source>
        <dbReference type="ARBA" id="ARBA00010599"/>
    </source>
</evidence>
<gene>
    <name evidence="11" type="ORF">TASK_LOCUS9802</name>
</gene>
<keyword evidence="6" id="KW-0325">Glycoprotein</keyword>
<comment type="function">
    <text evidence="8">Required to protect lysosomal transporter MFSD1 from lysosomal proteolysis and for MFSD1 lysosomal localization.</text>
</comment>
<keyword evidence="2" id="KW-0812">Transmembrane</keyword>
<dbReference type="EMBL" id="UYRS01019497">
    <property type="protein sequence ID" value="VDK45669.1"/>
    <property type="molecule type" value="Genomic_DNA"/>
</dbReference>
<protein>
    <submittedName>
        <fullName evidence="11 13">Uncharacterized protein</fullName>
    </submittedName>
</protein>
<accession>A0A0R3WG08</accession>
<dbReference type="InterPro" id="IPR029382">
    <property type="entry name" value="NCU-G1"/>
</dbReference>
<evidence type="ECO:0000256" key="7">
    <source>
        <dbReference type="ARBA" id="ARBA00023228"/>
    </source>
</evidence>
<evidence type="ECO:0000313" key="12">
    <source>
        <dbReference type="Proteomes" id="UP000282613"/>
    </source>
</evidence>
<keyword evidence="7" id="KW-0458">Lysosome</keyword>
<evidence type="ECO:0000313" key="11">
    <source>
        <dbReference type="EMBL" id="VDK45669.1"/>
    </source>
</evidence>
<evidence type="ECO:0000256" key="3">
    <source>
        <dbReference type="ARBA" id="ARBA00022729"/>
    </source>
</evidence>
<keyword evidence="5" id="KW-0472">Membrane</keyword>
<evidence type="ECO:0000256" key="10">
    <source>
        <dbReference type="ARBA" id="ARBA00044960"/>
    </source>
</evidence>
<comment type="subunit">
    <text evidence="10">Interacts (via lumenal domain) with lysosomal protein MFSD1; the interaction starts while both proteins are still in the endoplasmic reticulum and is required for stabilization of MFSD1 in lysosomes but has no direct effect on its targeting to lysosomes or transporter activity.</text>
</comment>
<dbReference type="PANTHER" id="PTHR31981">
    <property type="entry name" value="GLYCOSYLATED LYSOSOMAL MEMBRANE PROTEIN"/>
    <property type="match status" value="1"/>
</dbReference>
<dbReference type="GO" id="GO:0005765">
    <property type="term" value="C:lysosomal membrane"/>
    <property type="evidence" value="ECO:0007669"/>
    <property type="project" value="UniProtKB-SubCell"/>
</dbReference>
<name>A0A0R3WG08_TAEAS</name>
<dbReference type="Proteomes" id="UP000282613">
    <property type="component" value="Unassembled WGS sequence"/>
</dbReference>
<dbReference type="OrthoDB" id="6264340at2759"/>
<evidence type="ECO:0000256" key="8">
    <source>
        <dbReference type="ARBA" id="ARBA00024176"/>
    </source>
</evidence>
<evidence type="ECO:0000313" key="13">
    <source>
        <dbReference type="WBParaSite" id="TASK_0000980101-mRNA-1"/>
    </source>
</evidence>